<comment type="caution">
    <text evidence="2">The sequence shown here is derived from an EMBL/GenBank/DDBJ whole genome shotgun (WGS) entry which is preliminary data.</text>
</comment>
<feature type="region of interest" description="Disordered" evidence="1">
    <location>
        <begin position="41"/>
        <end position="80"/>
    </location>
</feature>
<evidence type="ECO:0000256" key="1">
    <source>
        <dbReference type="SAM" id="MobiDB-lite"/>
    </source>
</evidence>
<reference evidence="2 3" key="1">
    <citation type="submission" date="2023-10" db="EMBL/GenBank/DDBJ databases">
        <title>Whole Genome based description of the genera Actinobaculum and Actinotignum reveals a complex phylogenetic relationship within the species included in the genus Actinotignum.</title>
        <authorList>
            <person name="Jensen C.S."/>
            <person name="Dargis R."/>
            <person name="Kemp M."/>
            <person name="Christensen J.J."/>
        </authorList>
    </citation>
    <scope>NUCLEOTIDE SEQUENCE [LARGE SCALE GENOMIC DNA]</scope>
    <source>
        <strain evidence="2 3">SLA_B089</strain>
    </source>
</reference>
<dbReference type="RefSeq" id="WP_320754610.1">
    <property type="nucleotide sequence ID" value="NZ_JAWNFY010000064.1"/>
</dbReference>
<evidence type="ECO:0000313" key="3">
    <source>
        <dbReference type="Proteomes" id="UP001284901"/>
    </source>
</evidence>
<organism evidence="2 3">
    <name type="scientific">Actinotignum timonense</name>
    <dbReference type="NCBI Taxonomy" id="1870995"/>
    <lineage>
        <taxon>Bacteria</taxon>
        <taxon>Bacillati</taxon>
        <taxon>Actinomycetota</taxon>
        <taxon>Actinomycetes</taxon>
        <taxon>Actinomycetales</taxon>
        <taxon>Actinomycetaceae</taxon>
        <taxon>Actinotignum</taxon>
    </lineage>
</organism>
<keyword evidence="3" id="KW-1185">Reference proteome</keyword>
<name>A0ABU5GES8_9ACTO</name>
<sequence length="80" mass="8820">MQADTKAKEQKYNEAKKGYDAAAAQLNGVIAKQDEKRKERVGVAVERDKAKQKLKDAQESATDLTEEVARKKEAAAQAKT</sequence>
<feature type="non-terminal residue" evidence="2">
    <location>
        <position position="80"/>
    </location>
</feature>
<dbReference type="EMBL" id="JAWNFY010000064">
    <property type="protein sequence ID" value="MDY5147264.1"/>
    <property type="molecule type" value="Genomic_DNA"/>
</dbReference>
<protein>
    <submittedName>
        <fullName evidence="2">Uncharacterized protein</fullName>
    </submittedName>
</protein>
<gene>
    <name evidence="2" type="ORF">R6P33_09625</name>
</gene>
<dbReference type="Proteomes" id="UP001284901">
    <property type="component" value="Unassembled WGS sequence"/>
</dbReference>
<proteinExistence type="predicted"/>
<evidence type="ECO:0000313" key="2">
    <source>
        <dbReference type="EMBL" id="MDY5147264.1"/>
    </source>
</evidence>
<feature type="compositionally biased region" description="Basic and acidic residues" evidence="1">
    <location>
        <begin position="41"/>
        <end position="58"/>
    </location>
</feature>
<accession>A0ABU5GES8</accession>